<evidence type="ECO:0000256" key="1">
    <source>
        <dbReference type="ARBA" id="ARBA00022490"/>
    </source>
</evidence>
<sequence>MGYRPIFYFFFSYFLFLNVWSKVHLSTKTDQLKEMLAPVVESLGYVCWGIEYVPQGKHTVLCVFIDHENGIQVDDCAKVSRQISAVLDVEDPISSEYDLQVSSPGMDRPLFTLEQFEKYIGEVVAVKLRFPFEGRRKFTGRLNGVEGGDVVVHVDNHEYCLPIDSIEKANVEPQFK</sequence>
<keyword evidence="2 3" id="KW-0690">Ribosome biogenesis</keyword>
<dbReference type="InterPro" id="IPR036847">
    <property type="entry name" value="RimP_C_sf"/>
</dbReference>
<dbReference type="SUPFAM" id="SSF75420">
    <property type="entry name" value="YhbC-like, N-terminal domain"/>
    <property type="match status" value="1"/>
</dbReference>
<protein>
    <recommendedName>
        <fullName evidence="3">Ribosome maturation factor RimP</fullName>
    </recommendedName>
</protein>
<dbReference type="NCBIfam" id="NF000927">
    <property type="entry name" value="PRK00092.1-1"/>
    <property type="match status" value="1"/>
</dbReference>
<dbReference type="Pfam" id="PF02576">
    <property type="entry name" value="RimP_N"/>
    <property type="match status" value="1"/>
</dbReference>
<organism evidence="6 7">
    <name type="scientific">Litoribacillus peritrichatus</name>
    <dbReference type="NCBI Taxonomy" id="718191"/>
    <lineage>
        <taxon>Bacteria</taxon>
        <taxon>Pseudomonadati</taxon>
        <taxon>Pseudomonadota</taxon>
        <taxon>Gammaproteobacteria</taxon>
        <taxon>Oceanospirillales</taxon>
        <taxon>Oceanospirillaceae</taxon>
        <taxon>Litoribacillus</taxon>
    </lineage>
</organism>
<dbReference type="PANTHER" id="PTHR33867:SF1">
    <property type="entry name" value="RIBOSOME MATURATION FACTOR RIMP"/>
    <property type="match status" value="1"/>
</dbReference>
<reference evidence="7" key="1">
    <citation type="journal article" date="2019" name="Int. J. Syst. Evol. Microbiol.">
        <title>The Global Catalogue of Microorganisms (GCM) 10K type strain sequencing project: providing services to taxonomists for standard genome sequencing and annotation.</title>
        <authorList>
            <consortium name="The Broad Institute Genomics Platform"/>
            <consortium name="The Broad Institute Genome Sequencing Center for Infectious Disease"/>
            <person name="Wu L."/>
            <person name="Ma J."/>
        </authorList>
    </citation>
    <scope>NUCLEOTIDE SEQUENCE [LARGE SCALE GENOMIC DNA]</scope>
    <source>
        <strain evidence="7">JCM 17551</strain>
    </source>
</reference>
<evidence type="ECO:0000256" key="2">
    <source>
        <dbReference type="ARBA" id="ARBA00022517"/>
    </source>
</evidence>
<evidence type="ECO:0000313" key="6">
    <source>
        <dbReference type="EMBL" id="GAA3931401.1"/>
    </source>
</evidence>
<accession>A0ABP7MW25</accession>
<dbReference type="InterPro" id="IPR028989">
    <property type="entry name" value="RimP_N"/>
</dbReference>
<dbReference type="InterPro" id="IPR003728">
    <property type="entry name" value="Ribosome_maturation_RimP"/>
</dbReference>
<evidence type="ECO:0000259" key="5">
    <source>
        <dbReference type="Pfam" id="PF17384"/>
    </source>
</evidence>
<dbReference type="Proteomes" id="UP001501565">
    <property type="component" value="Unassembled WGS sequence"/>
</dbReference>
<evidence type="ECO:0000256" key="3">
    <source>
        <dbReference type="HAMAP-Rule" id="MF_01077"/>
    </source>
</evidence>
<keyword evidence="1 3" id="KW-0963">Cytoplasm</keyword>
<dbReference type="SUPFAM" id="SSF74942">
    <property type="entry name" value="YhbC-like, C-terminal domain"/>
    <property type="match status" value="1"/>
</dbReference>
<dbReference type="Gene3D" id="3.30.300.70">
    <property type="entry name" value="RimP-like superfamily, N-terminal"/>
    <property type="match status" value="1"/>
</dbReference>
<dbReference type="Pfam" id="PF17384">
    <property type="entry name" value="DUF150_C"/>
    <property type="match status" value="1"/>
</dbReference>
<feature type="domain" description="Ribosome maturation factor RimP C-terminal" evidence="5">
    <location>
        <begin position="110"/>
        <end position="175"/>
    </location>
</feature>
<evidence type="ECO:0000259" key="4">
    <source>
        <dbReference type="Pfam" id="PF02576"/>
    </source>
</evidence>
<feature type="domain" description="Ribosome maturation factor RimP N-terminal" evidence="4">
    <location>
        <begin position="35"/>
        <end position="107"/>
    </location>
</feature>
<dbReference type="Gene3D" id="2.30.30.180">
    <property type="entry name" value="Ribosome maturation factor RimP, C-terminal domain"/>
    <property type="match status" value="1"/>
</dbReference>
<proteinExistence type="inferred from homology"/>
<comment type="similarity">
    <text evidence="3">Belongs to the RimP family.</text>
</comment>
<dbReference type="EMBL" id="BAABBN010000007">
    <property type="protein sequence ID" value="GAA3931401.1"/>
    <property type="molecule type" value="Genomic_DNA"/>
</dbReference>
<dbReference type="InterPro" id="IPR035956">
    <property type="entry name" value="RimP_N_sf"/>
</dbReference>
<gene>
    <name evidence="3 6" type="primary">rimP</name>
    <name evidence="6" type="ORF">GCM10022277_30260</name>
</gene>
<keyword evidence="7" id="KW-1185">Reference proteome</keyword>
<comment type="subcellular location">
    <subcellularLocation>
        <location evidence="3">Cytoplasm</location>
    </subcellularLocation>
</comment>
<dbReference type="InterPro" id="IPR028998">
    <property type="entry name" value="RimP_C"/>
</dbReference>
<comment type="caution">
    <text evidence="6">The sequence shown here is derived from an EMBL/GenBank/DDBJ whole genome shotgun (WGS) entry which is preliminary data.</text>
</comment>
<dbReference type="CDD" id="cd01734">
    <property type="entry name" value="YlxS_C"/>
    <property type="match status" value="1"/>
</dbReference>
<dbReference type="HAMAP" id="MF_01077">
    <property type="entry name" value="RimP"/>
    <property type="match status" value="1"/>
</dbReference>
<comment type="function">
    <text evidence="3">Required for maturation of 30S ribosomal subunits.</text>
</comment>
<name>A0ABP7MW25_9GAMM</name>
<evidence type="ECO:0000313" key="7">
    <source>
        <dbReference type="Proteomes" id="UP001501565"/>
    </source>
</evidence>
<dbReference type="PANTHER" id="PTHR33867">
    <property type="entry name" value="RIBOSOME MATURATION FACTOR RIMP"/>
    <property type="match status" value="1"/>
</dbReference>